<evidence type="ECO:0000313" key="3">
    <source>
        <dbReference type="Proteomes" id="UP000250222"/>
    </source>
</evidence>
<dbReference type="RefSeq" id="WP_110852051.1">
    <property type="nucleotide sequence ID" value="NZ_QKLZ01000004.1"/>
</dbReference>
<feature type="compositionally biased region" description="Basic and acidic residues" evidence="1">
    <location>
        <begin position="84"/>
        <end position="96"/>
    </location>
</feature>
<evidence type="ECO:0000256" key="1">
    <source>
        <dbReference type="SAM" id="MobiDB-lite"/>
    </source>
</evidence>
<dbReference type="Proteomes" id="UP000250222">
    <property type="component" value="Unassembled WGS sequence"/>
</dbReference>
<gene>
    <name evidence="2" type="ORF">SAMN05216184_104125</name>
</gene>
<dbReference type="OrthoDB" id="3627266at2"/>
<name>A0A2Y9BX92_9MICO</name>
<keyword evidence="3" id="KW-1185">Reference proteome</keyword>
<evidence type="ECO:0000313" key="2">
    <source>
        <dbReference type="EMBL" id="SSA40422.1"/>
    </source>
</evidence>
<feature type="compositionally biased region" description="Basic and acidic residues" evidence="1">
    <location>
        <begin position="113"/>
        <end position="124"/>
    </location>
</feature>
<proteinExistence type="predicted"/>
<organism evidence="2 3">
    <name type="scientific">Georgenia satyanarayanai</name>
    <dbReference type="NCBI Taxonomy" id="860221"/>
    <lineage>
        <taxon>Bacteria</taxon>
        <taxon>Bacillati</taxon>
        <taxon>Actinomycetota</taxon>
        <taxon>Actinomycetes</taxon>
        <taxon>Micrococcales</taxon>
        <taxon>Bogoriellaceae</taxon>
        <taxon>Georgenia</taxon>
    </lineage>
</organism>
<protein>
    <submittedName>
        <fullName evidence="2">Uncharacterized protein</fullName>
    </submittedName>
</protein>
<feature type="region of interest" description="Disordered" evidence="1">
    <location>
        <begin position="84"/>
        <end position="124"/>
    </location>
</feature>
<sequence length="124" mass="13889">MIDDPVIRPFADWLREQQSGRTHDELSQNLRDLVSAVVDTGKKGTLTLQITVAPFDRAEGDALIVSDAVKLSLPQHDRRKSIFHADKHHNLTKDDPAALPFDSLREVPAPRLTDTEAHPKEQHA</sequence>
<dbReference type="AlphaFoldDB" id="A0A2Y9BX92"/>
<accession>A0A2Y9BX92</accession>
<reference evidence="2 3" key="1">
    <citation type="submission" date="2016-10" db="EMBL/GenBank/DDBJ databases">
        <authorList>
            <person name="Cai Z."/>
        </authorList>
    </citation>
    <scope>NUCLEOTIDE SEQUENCE [LARGE SCALE GENOMIC DNA]</scope>
    <source>
        <strain evidence="2 3">CGMCC 1.10826</strain>
    </source>
</reference>
<dbReference type="EMBL" id="UETB01000004">
    <property type="protein sequence ID" value="SSA40422.1"/>
    <property type="molecule type" value="Genomic_DNA"/>
</dbReference>